<dbReference type="Proteomes" id="UP000183567">
    <property type="component" value="Unassembled WGS sequence"/>
</dbReference>
<comment type="similarity">
    <text evidence="1">Belongs to the PAPS reductase family. CysH subfamily.</text>
</comment>
<dbReference type="OrthoDB" id="7869097at2759"/>
<dbReference type="CDD" id="cd23945">
    <property type="entry name" value="PAPS_reductase"/>
    <property type="match status" value="1"/>
</dbReference>
<evidence type="ECO:0000313" key="6">
    <source>
        <dbReference type="EMBL" id="OJA20315.1"/>
    </source>
</evidence>
<dbReference type="AlphaFoldDB" id="A0A1J8QK85"/>
<gene>
    <name evidence="6" type="ORF">AZE42_05449</name>
</gene>
<sequence length="307" mass="34820">WFSHSQRQVSNNLSCAVLYIHNILDFFIIANVMTEQFSTPLELPLSTETFAAVNAHLSQLSPQDILAWALTHLPALYQTTAFGLTGLVALDMLSKSGKPIPKLIFLDTLYHFTETYELVQQVRERYAVDIKVYKPEGCETVVDFEKKHGEELWVRDDDIYDFAVKVEPAQRAYQELSVRSVITGRRRSQGGDRASLQPLEVDETGLLKLNPLFAWSFAQVEAYIHENNVPRNALLDQGYRSVGDWHSTQPSREGDTGERAGRWANKEEKTECGLHKNFYEMKARAKLEEEHARAEEAKTASEVATAA</sequence>
<dbReference type="NCBIfam" id="NF002537">
    <property type="entry name" value="PRK02090.1"/>
    <property type="match status" value="1"/>
</dbReference>
<dbReference type="GO" id="GO:0019379">
    <property type="term" value="P:sulfate assimilation, phosphoadenylyl sulfate reduction by phosphoadenylyl-sulfate reductase (thioredoxin)"/>
    <property type="evidence" value="ECO:0007669"/>
    <property type="project" value="InterPro"/>
</dbReference>
<comment type="pathway">
    <text evidence="3">Sulfur metabolism; hydrogen sulfide biosynthesis; sulfite from sulfate.</text>
</comment>
<dbReference type="STRING" id="180088.A0A1J8QK85"/>
<dbReference type="SUPFAM" id="SSF52402">
    <property type="entry name" value="Adenine nucleotide alpha hydrolases-like"/>
    <property type="match status" value="1"/>
</dbReference>
<evidence type="ECO:0000313" key="7">
    <source>
        <dbReference type="Proteomes" id="UP000183567"/>
    </source>
</evidence>
<dbReference type="GO" id="GO:0005737">
    <property type="term" value="C:cytoplasm"/>
    <property type="evidence" value="ECO:0007669"/>
    <property type="project" value="TreeGrafter"/>
</dbReference>
<dbReference type="InterPro" id="IPR002500">
    <property type="entry name" value="PAPS_reduct_dom"/>
</dbReference>
<dbReference type="GO" id="GO:0004604">
    <property type="term" value="F:phosphoadenylyl-sulfate reductase (thioredoxin) activity"/>
    <property type="evidence" value="ECO:0007669"/>
    <property type="project" value="InterPro"/>
</dbReference>
<dbReference type="InterPro" id="IPR004511">
    <property type="entry name" value="PAPS/APS_Rdtase"/>
</dbReference>
<dbReference type="HAMAP" id="MF_00063">
    <property type="entry name" value="CysH"/>
    <property type="match status" value="1"/>
</dbReference>
<keyword evidence="7" id="KW-1185">Reference proteome</keyword>
<dbReference type="PANTHER" id="PTHR46509:SF1">
    <property type="entry name" value="PHOSPHOADENOSINE PHOSPHOSULFATE REDUCTASE"/>
    <property type="match status" value="1"/>
</dbReference>
<dbReference type="Gene3D" id="3.40.50.620">
    <property type="entry name" value="HUPs"/>
    <property type="match status" value="1"/>
</dbReference>
<feature type="non-terminal residue" evidence="6">
    <location>
        <position position="1"/>
    </location>
</feature>
<dbReference type="NCBIfam" id="TIGR00434">
    <property type="entry name" value="cysH"/>
    <property type="match status" value="1"/>
</dbReference>
<dbReference type="Pfam" id="PF01507">
    <property type="entry name" value="PAPS_reduct"/>
    <property type="match status" value="1"/>
</dbReference>
<evidence type="ECO:0000256" key="2">
    <source>
        <dbReference type="ARBA" id="ARBA00023002"/>
    </source>
</evidence>
<dbReference type="EMBL" id="LVVM01000621">
    <property type="protein sequence ID" value="OJA20315.1"/>
    <property type="molecule type" value="Genomic_DNA"/>
</dbReference>
<comment type="caution">
    <text evidence="6">The sequence shown here is derived from an EMBL/GenBank/DDBJ whole genome shotgun (WGS) entry which is preliminary data.</text>
</comment>
<keyword evidence="2" id="KW-0560">Oxidoreductase</keyword>
<name>A0A1J8QK85_9AGAM</name>
<organism evidence="6 7">
    <name type="scientific">Rhizopogon vesiculosus</name>
    <dbReference type="NCBI Taxonomy" id="180088"/>
    <lineage>
        <taxon>Eukaryota</taxon>
        <taxon>Fungi</taxon>
        <taxon>Dikarya</taxon>
        <taxon>Basidiomycota</taxon>
        <taxon>Agaricomycotina</taxon>
        <taxon>Agaricomycetes</taxon>
        <taxon>Agaricomycetidae</taxon>
        <taxon>Boletales</taxon>
        <taxon>Suillineae</taxon>
        <taxon>Rhizopogonaceae</taxon>
        <taxon>Rhizopogon</taxon>
    </lineage>
</organism>
<dbReference type="InterPro" id="IPR014729">
    <property type="entry name" value="Rossmann-like_a/b/a_fold"/>
</dbReference>
<feature type="domain" description="Phosphoadenosine phosphosulphate reductase" evidence="5">
    <location>
        <begin position="77"/>
        <end position="250"/>
    </location>
</feature>
<reference evidence="6 7" key="1">
    <citation type="submission" date="2016-03" db="EMBL/GenBank/DDBJ databases">
        <title>Comparative genomics of the ectomycorrhizal sister species Rhizopogon vinicolor and Rhizopogon vesiculosus (Basidiomycota: Boletales) reveals a divergence of the mating type B locus.</title>
        <authorList>
            <person name="Mujic A.B."/>
            <person name="Kuo A."/>
            <person name="Tritt A."/>
            <person name="Lipzen A."/>
            <person name="Chen C."/>
            <person name="Johnson J."/>
            <person name="Sharma A."/>
            <person name="Barry K."/>
            <person name="Grigoriev I.V."/>
            <person name="Spatafora J.W."/>
        </authorList>
    </citation>
    <scope>NUCLEOTIDE SEQUENCE [LARGE SCALE GENOMIC DNA]</scope>
    <source>
        <strain evidence="6 7">AM-OR11-056</strain>
    </source>
</reference>
<dbReference type="PANTHER" id="PTHR46509">
    <property type="entry name" value="PHOSPHOADENOSINE PHOSPHOSULFATE REDUCTASE"/>
    <property type="match status" value="1"/>
</dbReference>
<dbReference type="InterPro" id="IPR011800">
    <property type="entry name" value="PAPS_reductase_CysH"/>
</dbReference>
<evidence type="ECO:0000256" key="1">
    <source>
        <dbReference type="ARBA" id="ARBA00009732"/>
    </source>
</evidence>
<accession>A0A1J8QK85</accession>
<protein>
    <recommendedName>
        <fullName evidence="5">Phosphoadenosine phosphosulphate reductase domain-containing protein</fullName>
    </recommendedName>
</protein>
<dbReference type="NCBIfam" id="TIGR02057">
    <property type="entry name" value="PAPS_reductase"/>
    <property type="match status" value="1"/>
</dbReference>
<feature type="region of interest" description="Disordered" evidence="4">
    <location>
        <begin position="287"/>
        <end position="307"/>
    </location>
</feature>
<proteinExistence type="inferred from homology"/>
<feature type="compositionally biased region" description="Basic and acidic residues" evidence="4">
    <location>
        <begin position="287"/>
        <end position="299"/>
    </location>
</feature>
<evidence type="ECO:0000256" key="4">
    <source>
        <dbReference type="SAM" id="MobiDB-lite"/>
    </source>
</evidence>
<evidence type="ECO:0000259" key="5">
    <source>
        <dbReference type="Pfam" id="PF01507"/>
    </source>
</evidence>
<evidence type="ECO:0000256" key="3">
    <source>
        <dbReference type="ARBA" id="ARBA00024327"/>
    </source>
</evidence>